<reference evidence="3 4" key="1">
    <citation type="submission" date="2018-05" db="EMBL/GenBank/DDBJ databases">
        <title>Genome Sequence of an Efficient Indole-Degrading Bacterium, Alcaligenes sp.YBY.</title>
        <authorList>
            <person name="Yang B."/>
        </authorList>
    </citation>
    <scope>NUCLEOTIDE SEQUENCE [LARGE SCALE GENOMIC DNA]</scope>
    <source>
        <strain evidence="3 4">YBY</strain>
    </source>
</reference>
<organism evidence="3 4">
    <name type="scientific">Alcaligenes faecalis</name>
    <dbReference type="NCBI Taxonomy" id="511"/>
    <lineage>
        <taxon>Bacteria</taxon>
        <taxon>Pseudomonadati</taxon>
        <taxon>Pseudomonadota</taxon>
        <taxon>Betaproteobacteria</taxon>
        <taxon>Burkholderiales</taxon>
        <taxon>Alcaligenaceae</taxon>
        <taxon>Alcaligenes</taxon>
    </lineage>
</organism>
<dbReference type="Proteomes" id="UP000245216">
    <property type="component" value="Unassembled WGS sequence"/>
</dbReference>
<evidence type="ECO:0000313" key="4">
    <source>
        <dbReference type="Proteomes" id="UP000245216"/>
    </source>
</evidence>
<evidence type="ECO:0000256" key="2">
    <source>
        <dbReference type="ARBA" id="ARBA00023002"/>
    </source>
</evidence>
<accession>A0A2U2BJ25</accession>
<evidence type="ECO:0000256" key="1">
    <source>
        <dbReference type="ARBA" id="ARBA00006484"/>
    </source>
</evidence>
<gene>
    <name evidence="3" type="ORF">DF183_12525</name>
</gene>
<dbReference type="PRINTS" id="PR00081">
    <property type="entry name" value="GDHRDH"/>
</dbReference>
<sequence length="257" mass="27643">MGVAEPAGQERILITGATSAIGGELALYYAKPGTELTLHGRNAAILEPLAERCRQAGAQVHTHQLDLRDLDALHDWLSQCAAFDLVIVNAGMNIHVGPNGEPEAWEDTELLLDINVKASLRVVQSVLPAMRARGRGQIALMSSLAAYFGLPTTPSYSASKAAVKAYGEGLRGWLAPEGIKVNVVMPGYVSSPMCDAMPGPKPFLWTPQRAAKRIARDLKANKARISFPFPLNLGCWFLAVLPARVSVFILSKIGYDA</sequence>
<dbReference type="STRING" id="511.UZ73_12405"/>
<dbReference type="Pfam" id="PF00106">
    <property type="entry name" value="adh_short"/>
    <property type="match status" value="1"/>
</dbReference>
<dbReference type="InterPro" id="IPR036291">
    <property type="entry name" value="NAD(P)-bd_dom_sf"/>
</dbReference>
<dbReference type="GO" id="GO:0016020">
    <property type="term" value="C:membrane"/>
    <property type="evidence" value="ECO:0007669"/>
    <property type="project" value="TreeGrafter"/>
</dbReference>
<dbReference type="PROSITE" id="PS00061">
    <property type="entry name" value="ADH_SHORT"/>
    <property type="match status" value="1"/>
</dbReference>
<evidence type="ECO:0000313" key="3">
    <source>
        <dbReference type="EMBL" id="PWE13977.1"/>
    </source>
</evidence>
<name>A0A2U2BJ25_ALCFA</name>
<dbReference type="GO" id="GO:0016491">
    <property type="term" value="F:oxidoreductase activity"/>
    <property type="evidence" value="ECO:0007669"/>
    <property type="project" value="UniProtKB-KW"/>
</dbReference>
<dbReference type="AlphaFoldDB" id="A0A2U2BJ25"/>
<keyword evidence="2" id="KW-0560">Oxidoreductase</keyword>
<dbReference type="EMBL" id="QEXO01000003">
    <property type="protein sequence ID" value="PWE13977.1"/>
    <property type="molecule type" value="Genomic_DNA"/>
</dbReference>
<dbReference type="PANTHER" id="PTHR44196:SF1">
    <property type="entry name" value="DEHYDROGENASE_REDUCTASE SDR FAMILY MEMBER 7B"/>
    <property type="match status" value="1"/>
</dbReference>
<dbReference type="PANTHER" id="PTHR44196">
    <property type="entry name" value="DEHYDROGENASE/REDUCTASE SDR FAMILY MEMBER 7B"/>
    <property type="match status" value="1"/>
</dbReference>
<dbReference type="Gene3D" id="3.40.50.720">
    <property type="entry name" value="NAD(P)-binding Rossmann-like Domain"/>
    <property type="match status" value="1"/>
</dbReference>
<dbReference type="InterPro" id="IPR020904">
    <property type="entry name" value="Sc_DH/Rdtase_CS"/>
</dbReference>
<dbReference type="InterPro" id="IPR002347">
    <property type="entry name" value="SDR_fam"/>
</dbReference>
<dbReference type="RefSeq" id="WP_109089233.1">
    <property type="nucleotide sequence ID" value="NZ_CP039544.1"/>
</dbReference>
<comment type="caution">
    <text evidence="3">The sequence shown here is derived from an EMBL/GenBank/DDBJ whole genome shotgun (WGS) entry which is preliminary data.</text>
</comment>
<reference evidence="3 4" key="2">
    <citation type="submission" date="2018-05" db="EMBL/GenBank/DDBJ databases">
        <authorList>
            <person name="Lanie J.A."/>
            <person name="Ng W.-L."/>
            <person name="Kazmierczak K.M."/>
            <person name="Andrzejewski T.M."/>
            <person name="Davidsen T.M."/>
            <person name="Wayne K.J."/>
            <person name="Tettelin H."/>
            <person name="Glass J.I."/>
            <person name="Rusch D."/>
            <person name="Podicherti R."/>
            <person name="Tsui H.-C.T."/>
            <person name="Winkler M.E."/>
        </authorList>
    </citation>
    <scope>NUCLEOTIDE SEQUENCE [LARGE SCALE GENOMIC DNA]</scope>
    <source>
        <strain evidence="3 4">YBY</strain>
    </source>
</reference>
<dbReference type="SUPFAM" id="SSF51735">
    <property type="entry name" value="NAD(P)-binding Rossmann-fold domains"/>
    <property type="match status" value="1"/>
</dbReference>
<proteinExistence type="inferred from homology"/>
<comment type="similarity">
    <text evidence="1">Belongs to the short-chain dehydrogenases/reductases (SDR) family.</text>
</comment>
<protein>
    <submittedName>
        <fullName evidence="3">Short-chain dehydrogenase</fullName>
    </submittedName>
</protein>